<evidence type="ECO:0008006" key="5">
    <source>
        <dbReference type="Google" id="ProtNLM"/>
    </source>
</evidence>
<keyword evidence="2" id="KW-1133">Transmembrane helix</keyword>
<feature type="region of interest" description="Disordered" evidence="1">
    <location>
        <begin position="477"/>
        <end position="516"/>
    </location>
</feature>
<feature type="transmembrane region" description="Helical" evidence="2">
    <location>
        <begin position="527"/>
        <end position="545"/>
    </location>
</feature>
<dbReference type="RefSeq" id="WP_269032010.1">
    <property type="nucleotide sequence ID" value="NZ_CP114040.1"/>
</dbReference>
<name>A0ABY7GRW6_9BACT</name>
<evidence type="ECO:0000256" key="2">
    <source>
        <dbReference type="SAM" id="Phobius"/>
    </source>
</evidence>
<feature type="region of interest" description="Disordered" evidence="1">
    <location>
        <begin position="104"/>
        <end position="132"/>
    </location>
</feature>
<proteinExistence type="predicted"/>
<feature type="transmembrane region" description="Helical" evidence="2">
    <location>
        <begin position="458"/>
        <end position="477"/>
    </location>
</feature>
<keyword evidence="2" id="KW-0472">Membrane</keyword>
<dbReference type="Proteomes" id="UP001164459">
    <property type="component" value="Chromosome"/>
</dbReference>
<evidence type="ECO:0000313" key="4">
    <source>
        <dbReference type="Proteomes" id="UP001164459"/>
    </source>
</evidence>
<keyword evidence="2" id="KW-0812">Transmembrane</keyword>
<dbReference type="EMBL" id="CP114040">
    <property type="protein sequence ID" value="WAS89700.1"/>
    <property type="molecule type" value="Genomic_DNA"/>
</dbReference>
<gene>
    <name evidence="3" type="ORF">O0S08_26200</name>
</gene>
<sequence>MRRVLMRTMYKVLEVGELVRPLTGVSFTGRHGSHRGLHNHAMSSRVGRCGTGQKFFWRAAACLALAAGGLLAEPGRAEARSGEVPESVSQAQNGEARCGRVRMPRVRGGARGGSRGGSRGSGGSEWKTSSGAELTSSQASLASHGFDTLSVGAQAGQAFVGVDGGEMWVMTRAVGSEGEGLAVARVPVDVPLGDVAEVMAERAGGSSDLLIDETTLAGLPPSAQRMAAGQQLTVLGRDGGRYRCIDVGEGTKDGWTRGRLALERLPGLYFRLDELFETGRLDELMKIEVDPDDIAVMPLLNNTDTLRVLEEGAVRLRTPERFDVEAVGDAMAQQRGKFLVLLGHMEHGAFKLRVKGKSVELPVAELEASAAAHDVTLIVLGCSSAKFTRATGASAPFNALTVAGRLVEELQRGRRELASLLHGLTGDDTKLVVSSATFNTARRRAEFQLRQQGARGRVMAGGVVIVSTGAVVTVAAAPRTGSSGEGPAARPDPTMGPTPTSGPSEPSMSPAASERAATAPVTSSGWGYGWGLLALSGLVGVFSYWRARAGDEET</sequence>
<feature type="compositionally biased region" description="Low complexity" evidence="1">
    <location>
        <begin position="491"/>
        <end position="516"/>
    </location>
</feature>
<evidence type="ECO:0000313" key="3">
    <source>
        <dbReference type="EMBL" id="WAS89700.1"/>
    </source>
</evidence>
<protein>
    <recommendedName>
        <fullName evidence="5">CHAT domain-containing protein</fullName>
    </recommendedName>
</protein>
<reference evidence="3" key="1">
    <citation type="submission" date="2022-11" db="EMBL/GenBank/DDBJ databases">
        <title>Minimal conservation of predation-associated metabolite biosynthetic gene clusters underscores biosynthetic potential of Myxococcota including descriptions for ten novel species: Archangium lansinium sp. nov., Myxococcus landrumus sp. nov., Nannocystis bai.</title>
        <authorList>
            <person name="Ahearne A."/>
            <person name="Stevens C."/>
            <person name="Dowd S."/>
        </authorList>
    </citation>
    <scope>NUCLEOTIDE SEQUENCE</scope>
    <source>
        <strain evidence="3">Fl3</strain>
    </source>
</reference>
<organism evidence="3 4">
    <name type="scientific">Nannocystis punicea</name>
    <dbReference type="NCBI Taxonomy" id="2995304"/>
    <lineage>
        <taxon>Bacteria</taxon>
        <taxon>Pseudomonadati</taxon>
        <taxon>Myxococcota</taxon>
        <taxon>Polyangia</taxon>
        <taxon>Nannocystales</taxon>
        <taxon>Nannocystaceae</taxon>
        <taxon>Nannocystis</taxon>
    </lineage>
</organism>
<accession>A0ABY7GRW6</accession>
<feature type="compositionally biased region" description="Gly residues" evidence="1">
    <location>
        <begin position="109"/>
        <end position="123"/>
    </location>
</feature>
<evidence type="ECO:0000256" key="1">
    <source>
        <dbReference type="SAM" id="MobiDB-lite"/>
    </source>
</evidence>
<keyword evidence="4" id="KW-1185">Reference proteome</keyword>